<feature type="non-terminal residue" evidence="2">
    <location>
        <position position="1"/>
    </location>
</feature>
<organism evidence="2 3">
    <name type="scientific">Gigaspora margarita</name>
    <dbReference type="NCBI Taxonomy" id="4874"/>
    <lineage>
        <taxon>Eukaryota</taxon>
        <taxon>Fungi</taxon>
        <taxon>Fungi incertae sedis</taxon>
        <taxon>Mucoromycota</taxon>
        <taxon>Glomeromycotina</taxon>
        <taxon>Glomeromycetes</taxon>
        <taxon>Diversisporales</taxon>
        <taxon>Gigasporaceae</taxon>
        <taxon>Gigaspora</taxon>
    </lineage>
</organism>
<dbReference type="Proteomes" id="UP000789901">
    <property type="component" value="Unassembled WGS sequence"/>
</dbReference>
<feature type="region of interest" description="Disordered" evidence="1">
    <location>
        <begin position="48"/>
        <end position="76"/>
    </location>
</feature>
<evidence type="ECO:0000256" key="1">
    <source>
        <dbReference type="SAM" id="MobiDB-lite"/>
    </source>
</evidence>
<gene>
    <name evidence="2" type="ORF">GMARGA_LOCUS37836</name>
</gene>
<sequence length="76" mass="8787">DKGDKAWTRRQRMDGSISMDRTINMNGATKHELGNEATKKNQRIEEAIQEQEQQRQANKEQLGSNFLMGIRPTKKN</sequence>
<reference evidence="2 3" key="1">
    <citation type="submission" date="2021-06" db="EMBL/GenBank/DDBJ databases">
        <authorList>
            <person name="Kallberg Y."/>
            <person name="Tangrot J."/>
            <person name="Rosling A."/>
        </authorList>
    </citation>
    <scope>NUCLEOTIDE SEQUENCE [LARGE SCALE GENOMIC DNA]</scope>
    <source>
        <strain evidence="2 3">120-4 pot B 10/14</strain>
    </source>
</reference>
<evidence type="ECO:0000313" key="2">
    <source>
        <dbReference type="EMBL" id="CAG8845793.1"/>
    </source>
</evidence>
<protein>
    <submittedName>
        <fullName evidence="2">25944_t:CDS:1</fullName>
    </submittedName>
</protein>
<proteinExistence type="predicted"/>
<name>A0ABN7X2P4_GIGMA</name>
<feature type="compositionally biased region" description="Low complexity" evidence="1">
    <location>
        <begin position="50"/>
        <end position="61"/>
    </location>
</feature>
<keyword evidence="3" id="KW-1185">Reference proteome</keyword>
<dbReference type="EMBL" id="CAJVQB010080921">
    <property type="protein sequence ID" value="CAG8845793.1"/>
    <property type="molecule type" value="Genomic_DNA"/>
</dbReference>
<comment type="caution">
    <text evidence="2">The sequence shown here is derived from an EMBL/GenBank/DDBJ whole genome shotgun (WGS) entry which is preliminary data.</text>
</comment>
<accession>A0ABN7X2P4</accession>
<evidence type="ECO:0000313" key="3">
    <source>
        <dbReference type="Proteomes" id="UP000789901"/>
    </source>
</evidence>